<protein>
    <submittedName>
        <fullName evidence="1">Uncharacterized protein</fullName>
    </submittedName>
</protein>
<name>A0A839V981_9GAMM</name>
<keyword evidence="2" id="KW-1185">Reference proteome</keyword>
<accession>A0A839V981</accession>
<gene>
    <name evidence="1" type="ORF">FHR94_001841</name>
</gene>
<dbReference type="EMBL" id="JACHXP010000007">
    <property type="protein sequence ID" value="MBB3190608.1"/>
    <property type="molecule type" value="Genomic_DNA"/>
</dbReference>
<dbReference type="AlphaFoldDB" id="A0A839V981"/>
<evidence type="ECO:0000313" key="1">
    <source>
        <dbReference type="EMBL" id="MBB3190608.1"/>
    </source>
</evidence>
<sequence length="55" mass="6503">MAGRTWDYMVDDPTTPTEEAHHFETHYDQHLWLRDNPNGNLEPFNPTVTCQHHKA</sequence>
<dbReference type="Proteomes" id="UP000547614">
    <property type="component" value="Unassembled WGS sequence"/>
</dbReference>
<dbReference type="RefSeq" id="WP_183325343.1">
    <property type="nucleotide sequence ID" value="NZ_JACHXP010000007.1"/>
</dbReference>
<organism evidence="1 2">
    <name type="scientific">Halomonas cerina</name>
    <dbReference type="NCBI Taxonomy" id="447424"/>
    <lineage>
        <taxon>Bacteria</taxon>
        <taxon>Pseudomonadati</taxon>
        <taxon>Pseudomonadota</taxon>
        <taxon>Gammaproteobacteria</taxon>
        <taxon>Oceanospirillales</taxon>
        <taxon>Halomonadaceae</taxon>
        <taxon>Halomonas</taxon>
    </lineage>
</organism>
<proteinExistence type="predicted"/>
<comment type="caution">
    <text evidence="1">The sequence shown here is derived from an EMBL/GenBank/DDBJ whole genome shotgun (WGS) entry which is preliminary data.</text>
</comment>
<evidence type="ECO:0000313" key="2">
    <source>
        <dbReference type="Proteomes" id="UP000547614"/>
    </source>
</evidence>
<reference evidence="1 2" key="1">
    <citation type="submission" date="2020-08" db="EMBL/GenBank/DDBJ databases">
        <title>Genomic Encyclopedia of Type Strains, Phase III (KMG-III): the genomes of soil and plant-associated and newly described type strains.</title>
        <authorList>
            <person name="Whitman W."/>
        </authorList>
    </citation>
    <scope>NUCLEOTIDE SEQUENCE [LARGE SCALE GENOMIC DNA]</scope>
    <source>
        <strain evidence="1 2">CECT 7282</strain>
    </source>
</reference>